<dbReference type="EMBL" id="FNAI01000002">
    <property type="protein sequence ID" value="SDD81732.1"/>
    <property type="molecule type" value="Genomic_DNA"/>
</dbReference>
<sequence length="109" mass="12454">MKLFYHFLIFVFVSLVLLACANVFNSDGRMDDTNIEPSTSENSKNIKQPNDSVAEAGKSSRAMLTSFKYNNLFDNSQVAEKDCSCKKHRNPINDLQMAILHFNQNQQQF</sequence>
<protein>
    <submittedName>
        <fullName evidence="2">Uncharacterized protein</fullName>
    </submittedName>
</protein>
<evidence type="ECO:0000313" key="3">
    <source>
        <dbReference type="Proteomes" id="UP000199072"/>
    </source>
</evidence>
<dbReference type="Proteomes" id="UP000199072">
    <property type="component" value="Unassembled WGS sequence"/>
</dbReference>
<evidence type="ECO:0000256" key="1">
    <source>
        <dbReference type="SAM" id="MobiDB-lite"/>
    </source>
</evidence>
<gene>
    <name evidence="2" type="ORF">SAMN05216464_102667</name>
</gene>
<keyword evidence="3" id="KW-1185">Reference proteome</keyword>
<organism evidence="2 3">
    <name type="scientific">Mucilaginibacter pineti</name>
    <dbReference type="NCBI Taxonomy" id="1391627"/>
    <lineage>
        <taxon>Bacteria</taxon>
        <taxon>Pseudomonadati</taxon>
        <taxon>Bacteroidota</taxon>
        <taxon>Sphingobacteriia</taxon>
        <taxon>Sphingobacteriales</taxon>
        <taxon>Sphingobacteriaceae</taxon>
        <taxon>Mucilaginibacter</taxon>
    </lineage>
</organism>
<evidence type="ECO:0000313" key="2">
    <source>
        <dbReference type="EMBL" id="SDD81732.1"/>
    </source>
</evidence>
<reference evidence="2 3" key="1">
    <citation type="submission" date="2016-10" db="EMBL/GenBank/DDBJ databases">
        <authorList>
            <person name="de Groot N.N."/>
        </authorList>
    </citation>
    <scope>NUCLEOTIDE SEQUENCE [LARGE SCALE GENOMIC DNA]</scope>
    <source>
        <strain evidence="2 3">47C3B</strain>
    </source>
</reference>
<accession>A0A1G6XUN5</accession>
<proteinExistence type="predicted"/>
<feature type="region of interest" description="Disordered" evidence="1">
    <location>
        <begin position="31"/>
        <end position="58"/>
    </location>
</feature>
<dbReference type="PROSITE" id="PS51257">
    <property type="entry name" value="PROKAR_LIPOPROTEIN"/>
    <property type="match status" value="1"/>
</dbReference>
<feature type="compositionally biased region" description="Polar residues" evidence="1">
    <location>
        <begin position="35"/>
        <end position="51"/>
    </location>
</feature>
<name>A0A1G6XUN5_9SPHI</name>
<dbReference type="AlphaFoldDB" id="A0A1G6XUN5"/>
<dbReference type="RefSeq" id="WP_091147103.1">
    <property type="nucleotide sequence ID" value="NZ_FNAI01000002.1"/>
</dbReference>